<dbReference type="eggNOG" id="ENOG502QUSS">
    <property type="taxonomic scope" value="Eukaryota"/>
</dbReference>
<dbReference type="GO" id="GO:0045202">
    <property type="term" value="C:synapse"/>
    <property type="evidence" value="ECO:0007669"/>
    <property type="project" value="TreeGrafter"/>
</dbReference>
<dbReference type="GO" id="GO:0005737">
    <property type="term" value="C:cytoplasm"/>
    <property type="evidence" value="ECO:0007669"/>
    <property type="project" value="TreeGrafter"/>
</dbReference>
<accession>H2YCJ9</accession>
<keyword evidence="3" id="KW-1185">Reference proteome</keyword>
<dbReference type="STRING" id="51511.ENSCSAVP00000003047"/>
<organism evidence="2 3">
    <name type="scientific">Ciona savignyi</name>
    <name type="common">Pacific transparent sea squirt</name>
    <dbReference type="NCBI Taxonomy" id="51511"/>
    <lineage>
        <taxon>Eukaryota</taxon>
        <taxon>Metazoa</taxon>
        <taxon>Chordata</taxon>
        <taxon>Tunicata</taxon>
        <taxon>Ascidiacea</taxon>
        <taxon>Phlebobranchia</taxon>
        <taxon>Cionidae</taxon>
        <taxon>Ciona</taxon>
    </lineage>
</organism>
<dbReference type="Ensembl" id="ENSCSAVT00000003092.1">
    <property type="protein sequence ID" value="ENSCSAVP00000003047.1"/>
    <property type="gene ID" value="ENSCSAVG00000001807.1"/>
</dbReference>
<dbReference type="PANTHER" id="PTHR46831:SF1">
    <property type="entry name" value="ZINC FINGER MYND DOMAIN-CONTAINING PROTEIN 19"/>
    <property type="match status" value="1"/>
</dbReference>
<dbReference type="InterPro" id="IPR003615">
    <property type="entry name" value="HNH_nuc"/>
</dbReference>
<dbReference type="OMA" id="FYECHYP"/>
<proteinExistence type="predicted"/>
<dbReference type="InParanoid" id="H2YCJ9"/>
<dbReference type="HOGENOM" id="CLU_084232_0_0_1"/>
<reference evidence="2" key="2">
    <citation type="submission" date="2025-08" db="UniProtKB">
        <authorList>
            <consortium name="Ensembl"/>
        </authorList>
    </citation>
    <scope>IDENTIFICATION</scope>
</reference>
<dbReference type="InterPro" id="IPR032978">
    <property type="entry name" value="ZMYND19"/>
</dbReference>
<sequence>MSVSDVKLGIVRLGKAAGKTKYTILNEEDISLVEQYAFEPRMEVDQDGNGAKVYAYAYKLSRGRGSAGLVHNILWEKHRGGIAHGFKVAHKNGITVDNRMENLCIVRDVTCRENHREVGVSDPSLYYLAIQQLPSDPIDEQFPDLMTTHFYNADGELVDTDDGVQTFYECHYPPCTRMERDFVGSVCAATVRWCAIAATPANRRTGLLTRGIADIKNN</sequence>
<feature type="domain" description="HNH nuclease" evidence="1">
    <location>
        <begin position="69"/>
        <end position="106"/>
    </location>
</feature>
<evidence type="ECO:0000313" key="2">
    <source>
        <dbReference type="Ensembl" id="ENSCSAVP00000003047.1"/>
    </source>
</evidence>
<reference evidence="2" key="3">
    <citation type="submission" date="2025-09" db="UniProtKB">
        <authorList>
            <consortium name="Ensembl"/>
        </authorList>
    </citation>
    <scope>IDENTIFICATION</scope>
</reference>
<dbReference type="GO" id="GO:0016020">
    <property type="term" value="C:membrane"/>
    <property type="evidence" value="ECO:0007669"/>
    <property type="project" value="TreeGrafter"/>
</dbReference>
<dbReference type="Pfam" id="PF13392">
    <property type="entry name" value="HNH_3"/>
    <property type="match status" value="1"/>
</dbReference>
<dbReference type="Gene3D" id="3.90.75.20">
    <property type="match status" value="1"/>
</dbReference>
<dbReference type="InterPro" id="IPR044925">
    <property type="entry name" value="His-Me_finger_sf"/>
</dbReference>
<dbReference type="PANTHER" id="PTHR46831">
    <property type="entry name" value="ZINC FINGER MYND DOMAIN-CONTAINING PROTEIN 19"/>
    <property type="match status" value="1"/>
</dbReference>
<dbReference type="SUPFAM" id="SSF54060">
    <property type="entry name" value="His-Me finger endonucleases"/>
    <property type="match status" value="1"/>
</dbReference>
<name>H2YCJ9_CIOSA</name>
<protein>
    <recommendedName>
        <fullName evidence="1">HNH nuclease domain-containing protein</fullName>
    </recommendedName>
</protein>
<dbReference type="AlphaFoldDB" id="H2YCJ9"/>
<evidence type="ECO:0000313" key="3">
    <source>
        <dbReference type="Proteomes" id="UP000007875"/>
    </source>
</evidence>
<reference evidence="3" key="1">
    <citation type="submission" date="2003-08" db="EMBL/GenBank/DDBJ databases">
        <authorList>
            <person name="Birren B."/>
            <person name="Nusbaum C."/>
            <person name="Abebe A."/>
            <person name="Abouelleil A."/>
            <person name="Adekoya E."/>
            <person name="Ait-zahra M."/>
            <person name="Allen N."/>
            <person name="Allen T."/>
            <person name="An P."/>
            <person name="Anderson M."/>
            <person name="Anderson S."/>
            <person name="Arachchi H."/>
            <person name="Armbruster J."/>
            <person name="Bachantsang P."/>
            <person name="Baldwin J."/>
            <person name="Barry A."/>
            <person name="Bayul T."/>
            <person name="Blitshsteyn B."/>
            <person name="Bloom T."/>
            <person name="Blye J."/>
            <person name="Boguslavskiy L."/>
            <person name="Borowsky M."/>
            <person name="Boukhgalter B."/>
            <person name="Brunache A."/>
            <person name="Butler J."/>
            <person name="Calixte N."/>
            <person name="Calvo S."/>
            <person name="Camarata J."/>
            <person name="Campo K."/>
            <person name="Chang J."/>
            <person name="Cheshatsang Y."/>
            <person name="Citroen M."/>
            <person name="Collymore A."/>
            <person name="Considine T."/>
            <person name="Cook A."/>
            <person name="Cooke P."/>
            <person name="Corum B."/>
            <person name="Cuomo C."/>
            <person name="David R."/>
            <person name="Dawoe T."/>
            <person name="Degray S."/>
            <person name="Dodge S."/>
            <person name="Dooley K."/>
            <person name="Dorje P."/>
            <person name="Dorjee K."/>
            <person name="Dorris L."/>
            <person name="Duffey N."/>
            <person name="Dupes A."/>
            <person name="Elkins T."/>
            <person name="Engels R."/>
            <person name="Erickson J."/>
            <person name="Farina A."/>
            <person name="Faro S."/>
            <person name="Ferreira P."/>
            <person name="Fischer H."/>
            <person name="Fitzgerald M."/>
            <person name="Foley K."/>
            <person name="Gage D."/>
            <person name="Galagan J."/>
            <person name="Gearin G."/>
            <person name="Gnerre S."/>
            <person name="Gnirke A."/>
            <person name="Goyette A."/>
            <person name="Graham J."/>
            <person name="Grandbois E."/>
            <person name="Gyaltsen K."/>
            <person name="Hafez N."/>
            <person name="Hagopian D."/>
            <person name="Hagos B."/>
            <person name="Hall J."/>
            <person name="Hatcher B."/>
            <person name="Heller A."/>
            <person name="Higgins H."/>
            <person name="Honan T."/>
            <person name="Horn A."/>
            <person name="Houde N."/>
            <person name="Hughes L."/>
            <person name="Hulme W."/>
            <person name="Husby E."/>
            <person name="Iliev I."/>
            <person name="Jaffe D."/>
            <person name="Jones C."/>
            <person name="Kamal M."/>
            <person name="Kamat A."/>
            <person name="Kamvysselis M."/>
            <person name="Karlsson E."/>
            <person name="Kells C."/>
            <person name="Kieu A."/>
            <person name="Kisner P."/>
            <person name="Kodira C."/>
            <person name="Kulbokas E."/>
            <person name="Labutti K."/>
            <person name="Lama D."/>
            <person name="Landers T."/>
            <person name="Leger J."/>
            <person name="Levine S."/>
            <person name="Lewis D."/>
            <person name="Lewis T."/>
            <person name="Lindblad-toh K."/>
            <person name="Liu X."/>
            <person name="Lokyitsang T."/>
            <person name="Lokyitsang Y."/>
            <person name="Lucien O."/>
            <person name="Lui A."/>
            <person name="Ma L.J."/>
            <person name="Mabbitt R."/>
            <person name="Macdonald J."/>
            <person name="Maclean C."/>
            <person name="Major J."/>
            <person name="Manning J."/>
            <person name="Marabella R."/>
            <person name="Maru K."/>
            <person name="Matthews C."/>
            <person name="Mauceli E."/>
            <person name="Mccarthy M."/>
            <person name="Mcdonough S."/>
            <person name="Mcghee T."/>
            <person name="Meldrim J."/>
            <person name="Meneus L."/>
            <person name="Mesirov J."/>
            <person name="Mihalev A."/>
            <person name="Mihova T."/>
            <person name="Mikkelsen T."/>
            <person name="Mlenga V."/>
            <person name="Moru K."/>
            <person name="Mozes J."/>
            <person name="Mulrain L."/>
            <person name="Munson G."/>
            <person name="Naylor J."/>
            <person name="Newes C."/>
            <person name="Nguyen C."/>
            <person name="Nguyen N."/>
            <person name="Nguyen T."/>
            <person name="Nicol R."/>
            <person name="Nielsen C."/>
            <person name="Nizzari M."/>
            <person name="Norbu C."/>
            <person name="Norbu N."/>
            <person name="O'donnell P."/>
            <person name="Okoawo O."/>
            <person name="O'leary S."/>
            <person name="Omotosho B."/>
            <person name="O'neill K."/>
            <person name="Osman S."/>
            <person name="Parker S."/>
            <person name="Perrin D."/>
            <person name="Phunkhang P."/>
            <person name="Piqani B."/>
            <person name="Purcell S."/>
            <person name="Rachupka T."/>
            <person name="Ramasamy U."/>
            <person name="Rameau R."/>
            <person name="Ray V."/>
            <person name="Raymond C."/>
            <person name="Retta R."/>
            <person name="Richardson S."/>
            <person name="Rise C."/>
            <person name="Rodriguez J."/>
            <person name="Rogers J."/>
            <person name="Rogov P."/>
            <person name="Rutman M."/>
            <person name="Schupbach R."/>
            <person name="Seaman C."/>
            <person name="Settipalli S."/>
            <person name="Sharpe T."/>
            <person name="Sheridan J."/>
            <person name="Sherpa N."/>
            <person name="Shi J."/>
            <person name="Smirnov S."/>
            <person name="Smith C."/>
            <person name="Sougnez C."/>
            <person name="Spencer B."/>
            <person name="Stalker J."/>
            <person name="Stange-thomann N."/>
            <person name="Stavropoulos S."/>
            <person name="Stetson K."/>
            <person name="Stone C."/>
            <person name="Stone S."/>
            <person name="Stubbs M."/>
            <person name="Talamas J."/>
            <person name="Tchuinga P."/>
            <person name="Tenzing P."/>
            <person name="Tesfaye S."/>
            <person name="Theodore J."/>
            <person name="Thoulutsang Y."/>
            <person name="Topham K."/>
            <person name="Towey S."/>
            <person name="Tsamla T."/>
            <person name="Tsomo N."/>
            <person name="Vallee D."/>
            <person name="Vassiliev H."/>
            <person name="Venkataraman V."/>
            <person name="Vinson J."/>
            <person name="Vo A."/>
            <person name="Wade C."/>
            <person name="Wang S."/>
            <person name="Wangchuk T."/>
            <person name="Wangdi T."/>
            <person name="Whittaker C."/>
            <person name="Wilkinson J."/>
            <person name="Wu Y."/>
            <person name="Wyman D."/>
            <person name="Yadav S."/>
            <person name="Yang S."/>
            <person name="Yang X."/>
            <person name="Yeager S."/>
            <person name="Yee E."/>
            <person name="Young G."/>
            <person name="Zainoun J."/>
            <person name="Zembeck L."/>
            <person name="Zimmer A."/>
            <person name="Zody M."/>
            <person name="Lander E."/>
        </authorList>
    </citation>
    <scope>NUCLEOTIDE SEQUENCE [LARGE SCALE GENOMIC DNA]</scope>
</reference>
<dbReference type="GeneTree" id="ENSGT00940000153820"/>
<evidence type="ECO:0000259" key="1">
    <source>
        <dbReference type="Pfam" id="PF13392"/>
    </source>
</evidence>
<dbReference type="Proteomes" id="UP000007875">
    <property type="component" value="Unassembled WGS sequence"/>
</dbReference>